<evidence type="ECO:0000256" key="2">
    <source>
        <dbReference type="SAM" id="MobiDB-lite"/>
    </source>
</evidence>
<name>A0A364KZ67_TALAM</name>
<evidence type="ECO:0000313" key="3">
    <source>
        <dbReference type="EMBL" id="RAO68781.1"/>
    </source>
</evidence>
<feature type="compositionally biased region" description="Basic and acidic residues" evidence="2">
    <location>
        <begin position="85"/>
        <end position="98"/>
    </location>
</feature>
<feature type="region of interest" description="Disordered" evidence="2">
    <location>
        <begin position="357"/>
        <end position="394"/>
    </location>
</feature>
<proteinExistence type="predicted"/>
<dbReference type="GeneID" id="63794009"/>
<dbReference type="InterPro" id="IPR021036">
    <property type="entry name" value="Ribosomal_mS45"/>
</dbReference>
<dbReference type="PANTHER" id="PTHR28158:SF1">
    <property type="entry name" value="SMALL RIBOSOMAL SUBUNIT PROTEIN MS45"/>
    <property type="match status" value="1"/>
</dbReference>
<evidence type="ECO:0000256" key="1">
    <source>
        <dbReference type="SAM" id="Coils"/>
    </source>
</evidence>
<feature type="region of interest" description="Disordered" evidence="2">
    <location>
        <begin position="1"/>
        <end position="31"/>
    </location>
</feature>
<organism evidence="3 4">
    <name type="scientific">Talaromyces amestolkiae</name>
    <dbReference type="NCBI Taxonomy" id="1196081"/>
    <lineage>
        <taxon>Eukaryota</taxon>
        <taxon>Fungi</taxon>
        <taxon>Dikarya</taxon>
        <taxon>Ascomycota</taxon>
        <taxon>Pezizomycotina</taxon>
        <taxon>Eurotiomycetes</taxon>
        <taxon>Eurotiomycetidae</taxon>
        <taxon>Eurotiales</taxon>
        <taxon>Trichocomaceae</taxon>
        <taxon>Talaromyces</taxon>
        <taxon>Talaromyces sect. Talaromyces</taxon>
    </lineage>
</organism>
<feature type="coiled-coil region" evidence="1">
    <location>
        <begin position="303"/>
        <end position="340"/>
    </location>
</feature>
<dbReference type="GO" id="GO:0003735">
    <property type="term" value="F:structural constituent of ribosome"/>
    <property type="evidence" value="ECO:0007669"/>
    <property type="project" value="TreeGrafter"/>
</dbReference>
<feature type="compositionally biased region" description="Low complexity" evidence="2">
    <location>
        <begin position="12"/>
        <end position="28"/>
    </location>
</feature>
<evidence type="ECO:0008006" key="5">
    <source>
        <dbReference type="Google" id="ProtNLM"/>
    </source>
</evidence>
<dbReference type="GO" id="GO:0032543">
    <property type="term" value="P:mitochondrial translation"/>
    <property type="evidence" value="ECO:0007669"/>
    <property type="project" value="TreeGrafter"/>
</dbReference>
<dbReference type="OrthoDB" id="10052321at2759"/>
<dbReference type="PANTHER" id="PTHR28158">
    <property type="entry name" value="37S RIBOSOMAL PROTEIN S35, MITOCHONDRIAL"/>
    <property type="match status" value="1"/>
</dbReference>
<keyword evidence="1" id="KW-0175">Coiled coil</keyword>
<dbReference type="RefSeq" id="XP_040733297.1">
    <property type="nucleotide sequence ID" value="XM_040877197.1"/>
</dbReference>
<dbReference type="Proteomes" id="UP000249363">
    <property type="component" value="Unassembled WGS sequence"/>
</dbReference>
<gene>
    <name evidence="3" type="ORF">BHQ10_004793</name>
</gene>
<dbReference type="GO" id="GO:0005763">
    <property type="term" value="C:mitochondrial small ribosomal subunit"/>
    <property type="evidence" value="ECO:0007669"/>
    <property type="project" value="TreeGrafter"/>
</dbReference>
<dbReference type="EMBL" id="MIKG01000008">
    <property type="protein sequence ID" value="RAO68781.1"/>
    <property type="molecule type" value="Genomic_DNA"/>
</dbReference>
<dbReference type="AlphaFoldDB" id="A0A364KZ67"/>
<reference evidence="3 4" key="1">
    <citation type="journal article" date="2017" name="Biotechnol. Biofuels">
        <title>Differential beta-glucosidase expression as a function of carbon source availability in Talaromyces amestolkiae: a genomic and proteomic approach.</title>
        <authorList>
            <person name="de Eugenio L.I."/>
            <person name="Mendez-Liter J.A."/>
            <person name="Nieto-Dominguez M."/>
            <person name="Alonso L."/>
            <person name="Gil-Munoz J."/>
            <person name="Barriuso J."/>
            <person name="Prieto A."/>
            <person name="Martinez M.J."/>
        </authorList>
    </citation>
    <scope>NUCLEOTIDE SEQUENCE [LARGE SCALE GENOMIC DNA]</scope>
    <source>
        <strain evidence="3 4">CIB</strain>
    </source>
</reference>
<keyword evidence="4" id="KW-1185">Reference proteome</keyword>
<feature type="region of interest" description="Disordered" evidence="2">
    <location>
        <begin position="70"/>
        <end position="113"/>
    </location>
</feature>
<sequence length="394" mass="44961">MPPRIKTNRILSSISSSSSSTSSTITTSYNTSKLQCSSRRHLSSTRVAQTRLRENMFDWLNGPGAELKHHIPGSTNYVTQLRNRRGGDDKESSSRRDNDAEDDGGLKTPFPLNPQFVSEPILSEELSNEIYKRVVEQKKSVRSVSVELRVDMRRVGAVVRLKELEKRMKNEGKSLAVPYSRAIHEMVPTTPLAEKGDSQPVHESINDLPVHRLTAPQIFYPVSESRQFTRVDAGRVFSAAPALEHGEEAKVNVETLITPEQRRYEKVGKGDEEQQVLLPADARIPHPQLIALERDKISHSMERREYMERYQERLRQSDKLEQERKRIAKEKAEKKLTRLQPENSRFEFRFKDVVVSKETTGPDGRGHIAPGQRYGVPTYDRKKGQVKIPTKVEV</sequence>
<comment type="caution">
    <text evidence="3">The sequence shown here is derived from an EMBL/GenBank/DDBJ whole genome shotgun (WGS) entry which is preliminary data.</text>
</comment>
<accession>A0A364KZ67</accession>
<dbReference type="Pfam" id="PF12298">
    <property type="entry name" value="Bot1p"/>
    <property type="match status" value="1"/>
</dbReference>
<protein>
    <recommendedName>
        <fullName evidence="5">Ribosomal protein S35, mitochondrial</fullName>
    </recommendedName>
</protein>
<evidence type="ECO:0000313" key="4">
    <source>
        <dbReference type="Proteomes" id="UP000249363"/>
    </source>
</evidence>
<dbReference type="STRING" id="1196081.A0A364KZ67"/>